<gene>
    <name evidence="2" type="ORF">HYALB_00000692</name>
</gene>
<comment type="caution">
    <text evidence="2">The sequence shown here is derived from an EMBL/GenBank/DDBJ whole genome shotgun (WGS) entry which is preliminary data.</text>
</comment>
<feature type="non-terminal residue" evidence="2">
    <location>
        <position position="633"/>
    </location>
</feature>
<dbReference type="OrthoDB" id="5322539at2759"/>
<evidence type="ECO:0000313" key="2">
    <source>
        <dbReference type="EMBL" id="CAG8978022.1"/>
    </source>
</evidence>
<evidence type="ECO:0000313" key="3">
    <source>
        <dbReference type="Proteomes" id="UP000701801"/>
    </source>
</evidence>
<keyword evidence="3" id="KW-1185">Reference proteome</keyword>
<dbReference type="PANTHER" id="PTHR35041:SF6">
    <property type="entry name" value="FORMYLMETHIONINE DEFORMYLASE-LIKE PROTEIN-RELATED"/>
    <property type="match status" value="1"/>
</dbReference>
<feature type="transmembrane region" description="Helical" evidence="1">
    <location>
        <begin position="174"/>
        <end position="202"/>
    </location>
</feature>
<keyword evidence="1" id="KW-1133">Transmembrane helix</keyword>
<keyword evidence="1" id="KW-0472">Membrane</keyword>
<evidence type="ECO:0000256" key="1">
    <source>
        <dbReference type="SAM" id="Phobius"/>
    </source>
</evidence>
<reference evidence="2" key="1">
    <citation type="submission" date="2021-07" db="EMBL/GenBank/DDBJ databases">
        <authorList>
            <person name="Durling M."/>
        </authorList>
    </citation>
    <scope>NUCLEOTIDE SEQUENCE</scope>
</reference>
<feature type="non-terminal residue" evidence="2">
    <location>
        <position position="1"/>
    </location>
</feature>
<sequence>ANQTALIGYTIRVISSVELVVTGYWYDGAEIHVVLVRTLLAQNGKPRPNPSQSSSPINYAPSEPRYALFDSPGLTPTTKGSSTDLRDGNSKIRFLSEGVFSRNGKSSKKQRYPTFPVETHGHQYMSSQFWWKPIFWMVTCIWLGIAAGLGHHFGYQSLHRQPQEIFSQTWSHNLGLGAAFFVKTCFTLAILASLQEVLWFTFRQKAIKIGLMDKLFTLTSNPLSFGSGAFIHAPLATSLAAAAWIIPISAILSPGSLTVGPLILHNDTTCVAPTFAAASPNISFYRIVPHGSTIQGLNSGIQKVAGQTFAQGTILGSSSPCGPNCTFETSFLGPGLDCQPISNSSYLDENGGQKAIWLFYNATSSYDDENSAMALSITYRNTSKGEASQSPLSPPYVSLRCLAYSATYNVLVNYINGLSKFTTKLTNNGPLLNLNSTESSARRNPWRINSAALVQEVFDDYLNGTWQKSPTTQYAVPSTSITETILADLGAGIPELLTNLTLSTLAFSPMNTTTTCSASTEILAYYYNPKLLLIPYSVALLLSLIALAAGVWVLKRTGMRTGEIFSQILVTTRNLLLDELARGSSLSSAEAEVLMQQKLMFGELKHNEHDTRTGHAAFGPAEQLFKLTGGKIA</sequence>
<dbReference type="PANTHER" id="PTHR35041">
    <property type="entry name" value="MEDIATOR OF RNA POLYMERASE II TRANSCRIPTION SUBUNIT 1"/>
    <property type="match status" value="1"/>
</dbReference>
<name>A0A9N9LT13_9HELO</name>
<proteinExistence type="predicted"/>
<dbReference type="EMBL" id="CAJVRM010000240">
    <property type="protein sequence ID" value="CAG8978022.1"/>
    <property type="molecule type" value="Genomic_DNA"/>
</dbReference>
<accession>A0A9N9LT13</accession>
<dbReference type="Proteomes" id="UP000701801">
    <property type="component" value="Unassembled WGS sequence"/>
</dbReference>
<feature type="transmembrane region" description="Helical" evidence="1">
    <location>
        <begin position="533"/>
        <end position="554"/>
    </location>
</feature>
<dbReference type="AlphaFoldDB" id="A0A9N9LT13"/>
<feature type="transmembrane region" description="Helical" evidence="1">
    <location>
        <begin position="223"/>
        <end position="246"/>
    </location>
</feature>
<feature type="transmembrane region" description="Helical" evidence="1">
    <location>
        <begin position="134"/>
        <end position="154"/>
    </location>
</feature>
<keyword evidence="1" id="KW-0812">Transmembrane</keyword>
<organism evidence="2 3">
    <name type="scientific">Hymenoscyphus albidus</name>
    <dbReference type="NCBI Taxonomy" id="595503"/>
    <lineage>
        <taxon>Eukaryota</taxon>
        <taxon>Fungi</taxon>
        <taxon>Dikarya</taxon>
        <taxon>Ascomycota</taxon>
        <taxon>Pezizomycotina</taxon>
        <taxon>Leotiomycetes</taxon>
        <taxon>Helotiales</taxon>
        <taxon>Helotiaceae</taxon>
        <taxon>Hymenoscyphus</taxon>
    </lineage>
</organism>
<protein>
    <submittedName>
        <fullName evidence="2">Uncharacterized protein</fullName>
    </submittedName>
</protein>